<dbReference type="SUPFAM" id="SSF102705">
    <property type="entry name" value="NIF3 (NGG1p interacting factor 3)-like"/>
    <property type="match status" value="1"/>
</dbReference>
<gene>
    <name evidence="5" type="ordered locus">Terro_3585</name>
</gene>
<dbReference type="Proteomes" id="UP000006056">
    <property type="component" value="Chromosome"/>
</dbReference>
<keyword evidence="2 3" id="KW-0479">Metal-binding</keyword>
<dbReference type="InterPro" id="IPR006311">
    <property type="entry name" value="TAT_signal"/>
</dbReference>
<evidence type="ECO:0000256" key="2">
    <source>
        <dbReference type="ARBA" id="ARBA00022723"/>
    </source>
</evidence>
<dbReference type="GO" id="GO:0046872">
    <property type="term" value="F:metal ion binding"/>
    <property type="evidence" value="ECO:0007669"/>
    <property type="project" value="UniProtKB-KW"/>
</dbReference>
<evidence type="ECO:0000313" key="6">
    <source>
        <dbReference type="Proteomes" id="UP000006056"/>
    </source>
</evidence>
<dbReference type="PANTHER" id="PTHR13799">
    <property type="entry name" value="NGG1 INTERACTING FACTOR 3"/>
    <property type="match status" value="1"/>
</dbReference>
<name>I3ZKN1_TERRK</name>
<dbReference type="PROSITE" id="PS51318">
    <property type="entry name" value="TAT"/>
    <property type="match status" value="1"/>
</dbReference>
<protein>
    <recommendedName>
        <fullName evidence="7">GTP cyclohydrolase 1 type 2, NIF3 family</fullName>
    </recommendedName>
</protein>
<evidence type="ECO:0000256" key="4">
    <source>
        <dbReference type="SAM" id="SignalP"/>
    </source>
</evidence>
<dbReference type="HOGENOM" id="CLU_089937_1_0_0"/>
<keyword evidence="4" id="KW-0732">Signal</keyword>
<dbReference type="EMBL" id="CP003379">
    <property type="protein sequence ID" value="AFL89799.1"/>
    <property type="molecule type" value="Genomic_DNA"/>
</dbReference>
<feature type="chain" id="PRO_5003684084" description="GTP cyclohydrolase 1 type 2, NIF3 family" evidence="4">
    <location>
        <begin position="29"/>
        <end position="299"/>
    </location>
</feature>
<dbReference type="KEGG" id="trs:Terro_3585"/>
<comment type="similarity">
    <text evidence="1">Belongs to the GTP cyclohydrolase I type 2/NIF3 family.</text>
</comment>
<accession>I3ZKN1</accession>
<feature type="binding site" evidence="3">
    <location>
        <position position="262"/>
    </location>
    <ligand>
        <name>a divalent metal cation</name>
        <dbReference type="ChEBI" id="CHEBI:60240"/>
        <label>1</label>
    </ligand>
</feature>
<evidence type="ECO:0000256" key="1">
    <source>
        <dbReference type="ARBA" id="ARBA00006964"/>
    </source>
</evidence>
<reference evidence="5 6" key="1">
    <citation type="submission" date="2012-06" db="EMBL/GenBank/DDBJ databases">
        <title>Complete genome of Terriglobus roseus DSM 18391.</title>
        <authorList>
            <consortium name="US DOE Joint Genome Institute (JGI-PGF)"/>
            <person name="Lucas S."/>
            <person name="Copeland A."/>
            <person name="Lapidus A."/>
            <person name="Glavina del Rio T."/>
            <person name="Dalin E."/>
            <person name="Tice H."/>
            <person name="Bruce D."/>
            <person name="Goodwin L."/>
            <person name="Pitluck S."/>
            <person name="Peters L."/>
            <person name="Mikhailova N."/>
            <person name="Munk A.C.C."/>
            <person name="Kyrpides N."/>
            <person name="Mavromatis K."/>
            <person name="Ivanova N."/>
            <person name="Brettin T."/>
            <person name="Detter J.C."/>
            <person name="Han C."/>
            <person name="Larimer F."/>
            <person name="Land M."/>
            <person name="Hauser L."/>
            <person name="Markowitz V."/>
            <person name="Cheng J.-F."/>
            <person name="Hugenholtz P."/>
            <person name="Woyke T."/>
            <person name="Wu D."/>
            <person name="Brambilla E."/>
            <person name="Klenk H.-P."/>
            <person name="Eisen J.A."/>
        </authorList>
    </citation>
    <scope>NUCLEOTIDE SEQUENCE [LARGE SCALE GENOMIC DNA]</scope>
    <source>
        <strain evidence="6">DSM 18391 / NRRL B-41598 / KBS 63</strain>
    </source>
</reference>
<proteinExistence type="inferred from homology"/>
<keyword evidence="6" id="KW-1185">Reference proteome</keyword>
<evidence type="ECO:0008006" key="7">
    <source>
        <dbReference type="Google" id="ProtNLM"/>
    </source>
</evidence>
<dbReference type="InterPro" id="IPR002678">
    <property type="entry name" value="DUF34/NIF3"/>
</dbReference>
<feature type="signal peptide" evidence="4">
    <location>
        <begin position="1"/>
        <end position="28"/>
    </location>
</feature>
<dbReference type="Pfam" id="PF01784">
    <property type="entry name" value="DUF34_NIF3"/>
    <property type="match status" value="1"/>
</dbReference>
<dbReference type="GO" id="GO:0005737">
    <property type="term" value="C:cytoplasm"/>
    <property type="evidence" value="ECO:0007669"/>
    <property type="project" value="TreeGrafter"/>
</dbReference>
<dbReference type="RefSeq" id="WP_014787060.1">
    <property type="nucleotide sequence ID" value="NC_018014.1"/>
</dbReference>
<dbReference type="STRING" id="926566.Terro_3585"/>
<dbReference type="Gene3D" id="3.40.1390.30">
    <property type="entry name" value="NIF3 (NGG1p interacting factor 3)-like"/>
    <property type="match status" value="1"/>
</dbReference>
<dbReference type="eggNOG" id="COG0327">
    <property type="taxonomic scope" value="Bacteria"/>
</dbReference>
<sequence length="299" mass="33128">MTDLSRREFMATGAAFAAGVTLTPSALAAPPSLTAGDVIDRIKQEVGVPWREKTVDNLLTGTRATPVRGIATTMMATLDVVERCVADGKNMIVTHETPFYLHQDGTDDIKDDAVLRYKLDYCAKHEVAIFHFHDHWHARQPDGIAQGMVNQLGWAKHVVDAANPKKLSFDGVPLAQFTRTMQKTLQARTMRVLGDPKLPVRRVVTSWGFCGREGGIKLFSAPETDVLICGETREWELVEYCQDSIRSGNKKALIVVGHVLSEQGGMVLCRDWLKPFFPGTPVAFIPAMEPFWNPQEPVS</sequence>
<evidence type="ECO:0000313" key="5">
    <source>
        <dbReference type="EMBL" id="AFL89799.1"/>
    </source>
</evidence>
<evidence type="ECO:0000256" key="3">
    <source>
        <dbReference type="PIRSR" id="PIRSR602678-1"/>
    </source>
</evidence>
<dbReference type="OrthoDB" id="1116574at2"/>
<dbReference type="PANTHER" id="PTHR13799:SF14">
    <property type="entry name" value="GTP CYCLOHYDROLASE 1 TYPE 2 HOMOLOG"/>
    <property type="match status" value="1"/>
</dbReference>
<feature type="binding site" evidence="3">
    <location>
        <position position="258"/>
    </location>
    <ligand>
        <name>a divalent metal cation</name>
        <dbReference type="ChEBI" id="CHEBI:60240"/>
        <label>1</label>
    </ligand>
</feature>
<organism evidence="5 6">
    <name type="scientific">Terriglobus roseus (strain DSM 18391 / NRRL B-41598 / KBS 63)</name>
    <dbReference type="NCBI Taxonomy" id="926566"/>
    <lineage>
        <taxon>Bacteria</taxon>
        <taxon>Pseudomonadati</taxon>
        <taxon>Acidobacteriota</taxon>
        <taxon>Terriglobia</taxon>
        <taxon>Terriglobales</taxon>
        <taxon>Acidobacteriaceae</taxon>
        <taxon>Terriglobus</taxon>
    </lineage>
</organism>
<feature type="binding site" evidence="3">
    <location>
        <position position="95"/>
    </location>
    <ligand>
        <name>a divalent metal cation</name>
        <dbReference type="ChEBI" id="CHEBI:60240"/>
        <label>1</label>
    </ligand>
</feature>
<dbReference type="InterPro" id="IPR036069">
    <property type="entry name" value="DUF34/NIF3_sf"/>
</dbReference>
<dbReference type="AlphaFoldDB" id="I3ZKN1"/>